<feature type="compositionally biased region" description="Basic residues" evidence="1">
    <location>
        <begin position="243"/>
        <end position="254"/>
    </location>
</feature>
<dbReference type="Proteomes" id="UP000245207">
    <property type="component" value="Unassembled WGS sequence"/>
</dbReference>
<gene>
    <name evidence="2" type="ORF">CTI12_AA497150</name>
</gene>
<name>A0A2U1LG17_ARTAN</name>
<reference evidence="2 3" key="1">
    <citation type="journal article" date="2018" name="Mol. Plant">
        <title>The genome of Artemisia annua provides insight into the evolution of Asteraceae family and artemisinin biosynthesis.</title>
        <authorList>
            <person name="Shen Q."/>
            <person name="Zhang L."/>
            <person name="Liao Z."/>
            <person name="Wang S."/>
            <person name="Yan T."/>
            <person name="Shi P."/>
            <person name="Liu M."/>
            <person name="Fu X."/>
            <person name="Pan Q."/>
            <person name="Wang Y."/>
            <person name="Lv Z."/>
            <person name="Lu X."/>
            <person name="Zhang F."/>
            <person name="Jiang W."/>
            <person name="Ma Y."/>
            <person name="Chen M."/>
            <person name="Hao X."/>
            <person name="Li L."/>
            <person name="Tang Y."/>
            <person name="Lv G."/>
            <person name="Zhou Y."/>
            <person name="Sun X."/>
            <person name="Brodelius P.E."/>
            <person name="Rose J.K.C."/>
            <person name="Tang K."/>
        </authorList>
    </citation>
    <scope>NUCLEOTIDE SEQUENCE [LARGE SCALE GENOMIC DNA]</scope>
    <source>
        <strain evidence="3">cv. Huhao1</strain>
        <tissue evidence="2">Leaf</tissue>
    </source>
</reference>
<evidence type="ECO:0000313" key="3">
    <source>
        <dbReference type="Proteomes" id="UP000245207"/>
    </source>
</evidence>
<dbReference type="AlphaFoldDB" id="A0A2U1LG17"/>
<dbReference type="OrthoDB" id="1745547at2759"/>
<protein>
    <submittedName>
        <fullName evidence="2">Uncharacterized protein</fullName>
    </submittedName>
</protein>
<dbReference type="STRING" id="35608.A0A2U1LG17"/>
<feature type="compositionally biased region" description="Acidic residues" evidence="1">
    <location>
        <begin position="35"/>
        <end position="46"/>
    </location>
</feature>
<keyword evidence="3" id="KW-1185">Reference proteome</keyword>
<dbReference type="EMBL" id="PKPP01009585">
    <property type="protein sequence ID" value="PWA47934.1"/>
    <property type="molecule type" value="Genomic_DNA"/>
</dbReference>
<proteinExistence type="predicted"/>
<feature type="region of interest" description="Disordered" evidence="1">
    <location>
        <begin position="179"/>
        <end position="254"/>
    </location>
</feature>
<evidence type="ECO:0000313" key="2">
    <source>
        <dbReference type="EMBL" id="PWA47934.1"/>
    </source>
</evidence>
<comment type="caution">
    <text evidence="2">The sequence shown here is derived from an EMBL/GenBank/DDBJ whole genome shotgun (WGS) entry which is preliminary data.</text>
</comment>
<feature type="compositionally biased region" description="Low complexity" evidence="1">
    <location>
        <begin position="18"/>
        <end position="34"/>
    </location>
</feature>
<organism evidence="2 3">
    <name type="scientific">Artemisia annua</name>
    <name type="common">Sweet wormwood</name>
    <dbReference type="NCBI Taxonomy" id="35608"/>
    <lineage>
        <taxon>Eukaryota</taxon>
        <taxon>Viridiplantae</taxon>
        <taxon>Streptophyta</taxon>
        <taxon>Embryophyta</taxon>
        <taxon>Tracheophyta</taxon>
        <taxon>Spermatophyta</taxon>
        <taxon>Magnoliopsida</taxon>
        <taxon>eudicotyledons</taxon>
        <taxon>Gunneridae</taxon>
        <taxon>Pentapetalae</taxon>
        <taxon>asterids</taxon>
        <taxon>campanulids</taxon>
        <taxon>Asterales</taxon>
        <taxon>Asteraceae</taxon>
        <taxon>Asteroideae</taxon>
        <taxon>Anthemideae</taxon>
        <taxon>Artemisiinae</taxon>
        <taxon>Artemisia</taxon>
    </lineage>
</organism>
<accession>A0A2U1LG17</accession>
<dbReference type="PANTHER" id="PTHR36332">
    <property type="entry name" value="STRESS RESPONSE PROTEIN"/>
    <property type="match status" value="1"/>
</dbReference>
<dbReference type="PANTHER" id="PTHR36332:SF1">
    <property type="entry name" value="STRESS RESPONSE PROTEIN"/>
    <property type="match status" value="1"/>
</dbReference>
<feature type="region of interest" description="Disordered" evidence="1">
    <location>
        <begin position="1"/>
        <end position="123"/>
    </location>
</feature>
<evidence type="ECO:0000256" key="1">
    <source>
        <dbReference type="SAM" id="MobiDB-lite"/>
    </source>
</evidence>
<feature type="compositionally biased region" description="Basic and acidic residues" evidence="1">
    <location>
        <begin position="7"/>
        <end position="17"/>
    </location>
</feature>
<sequence>MIKRRFYKLEHGDKDAPSDSSSSSDSELDAAASVDSEEVEEDDDNVVVESMKKEEPCSSSSGYESEDSSGNEVNLDSSDSPSNDDGSEDEDYKQEVNGTRLLSENHYEMANTEDAEADNEAKTSDVLDCVLKSKSVFKCRLCPRIVCLTEETLKAHLTSKRHARSEKLLKEGRLKKMLNSDGEIEDGEDGETHQERHAKILALAESNKNAKKNKGRQRQKKRKALKKKPSDDATPKSTARKSSLQKKKKVEMIK</sequence>
<feature type="compositionally biased region" description="Basic residues" evidence="1">
    <location>
        <begin position="209"/>
        <end position="227"/>
    </location>
</feature>
<feature type="compositionally biased region" description="Low complexity" evidence="1">
    <location>
        <begin position="70"/>
        <end position="84"/>
    </location>
</feature>